<name>A0AA88AA01_FICCA</name>
<accession>A0AA88AA01</accession>
<dbReference type="Proteomes" id="UP001187192">
    <property type="component" value="Unassembled WGS sequence"/>
</dbReference>
<gene>
    <name evidence="1" type="ORF">TIFTF001_021167</name>
</gene>
<protein>
    <submittedName>
        <fullName evidence="1">Uncharacterized protein</fullName>
    </submittedName>
</protein>
<organism evidence="1 2">
    <name type="scientific">Ficus carica</name>
    <name type="common">Common fig</name>
    <dbReference type="NCBI Taxonomy" id="3494"/>
    <lineage>
        <taxon>Eukaryota</taxon>
        <taxon>Viridiplantae</taxon>
        <taxon>Streptophyta</taxon>
        <taxon>Embryophyta</taxon>
        <taxon>Tracheophyta</taxon>
        <taxon>Spermatophyta</taxon>
        <taxon>Magnoliopsida</taxon>
        <taxon>eudicotyledons</taxon>
        <taxon>Gunneridae</taxon>
        <taxon>Pentapetalae</taxon>
        <taxon>rosids</taxon>
        <taxon>fabids</taxon>
        <taxon>Rosales</taxon>
        <taxon>Moraceae</taxon>
        <taxon>Ficeae</taxon>
        <taxon>Ficus</taxon>
    </lineage>
</organism>
<evidence type="ECO:0000313" key="2">
    <source>
        <dbReference type="Proteomes" id="UP001187192"/>
    </source>
</evidence>
<reference evidence="1" key="1">
    <citation type="submission" date="2023-07" db="EMBL/GenBank/DDBJ databases">
        <title>draft genome sequence of fig (Ficus carica).</title>
        <authorList>
            <person name="Takahashi T."/>
            <person name="Nishimura K."/>
        </authorList>
    </citation>
    <scope>NUCLEOTIDE SEQUENCE</scope>
</reference>
<dbReference type="EMBL" id="BTGU01000040">
    <property type="protein sequence ID" value="GMN52019.1"/>
    <property type="molecule type" value="Genomic_DNA"/>
</dbReference>
<proteinExistence type="predicted"/>
<dbReference type="AlphaFoldDB" id="A0AA88AA01"/>
<evidence type="ECO:0000313" key="1">
    <source>
        <dbReference type="EMBL" id="GMN52019.1"/>
    </source>
</evidence>
<keyword evidence="2" id="KW-1185">Reference proteome</keyword>
<sequence>MGSKPQHGSGMGRRNYVRKRSSWWTPPEDRLSYYRSGEPVASSFCLTNPSSFYKKAPSDRPVSGRLSVLEHVGRLGYSQKSCSKASLTSQVERPYQDSSRIDFMILHSQEHNSRPPKHDLSQT</sequence>
<comment type="caution">
    <text evidence="1">The sequence shown here is derived from an EMBL/GenBank/DDBJ whole genome shotgun (WGS) entry which is preliminary data.</text>
</comment>